<dbReference type="Pfam" id="PF03466">
    <property type="entry name" value="LysR_substrate"/>
    <property type="match status" value="1"/>
</dbReference>
<dbReference type="Pfam" id="PF00126">
    <property type="entry name" value="HTH_1"/>
    <property type="match status" value="1"/>
</dbReference>
<dbReference type="SUPFAM" id="SSF46785">
    <property type="entry name" value="Winged helix' DNA-binding domain"/>
    <property type="match status" value="1"/>
</dbReference>
<feature type="domain" description="HTH lysR-type" evidence="5">
    <location>
        <begin position="6"/>
        <end position="63"/>
    </location>
</feature>
<evidence type="ECO:0000313" key="7">
    <source>
        <dbReference type="Proteomes" id="UP001229244"/>
    </source>
</evidence>
<keyword evidence="7" id="KW-1185">Reference proteome</keyword>
<dbReference type="Proteomes" id="UP001229244">
    <property type="component" value="Unassembled WGS sequence"/>
</dbReference>
<dbReference type="GO" id="GO:0006351">
    <property type="term" value="P:DNA-templated transcription"/>
    <property type="evidence" value="ECO:0007669"/>
    <property type="project" value="TreeGrafter"/>
</dbReference>
<sequence>MAYRLPPLASLRLFEAASRHTSFKQAADELGLTPSAVSHGIDTLETWLAVSLFERSGRSLALTEAGRDFLPYVTEGLSMIATGARRVSPALGASRIRVSVAPTFARRWLMPRLAEFRRRRPDIDLHIDTSHRQAVLPLEGVDLAIRMAAGPWPSSDCDLLFREALLPVAAPAYLDQILIDRRHVDWSKAQLIHVSSVENDWPAWLAAHGLEASGGGHLVCDDIDLALDAATEGLGVTLCRLPLCRDALDQGRVVALPFEPLPIETGYWVTVPAGREPRREIEAFRAWLREEAQSDIA</sequence>
<evidence type="ECO:0000259" key="5">
    <source>
        <dbReference type="PROSITE" id="PS50931"/>
    </source>
</evidence>
<dbReference type="CDD" id="cd08432">
    <property type="entry name" value="PBP2_GcdR_TrpI_HvrB_AmpR_like"/>
    <property type="match status" value="1"/>
</dbReference>
<proteinExistence type="inferred from homology"/>
<dbReference type="PROSITE" id="PS50931">
    <property type="entry name" value="HTH_LYSR"/>
    <property type="match status" value="1"/>
</dbReference>
<accession>A0AAE4ARH3</accession>
<comment type="caution">
    <text evidence="6">The sequence shown here is derived from an EMBL/GenBank/DDBJ whole genome shotgun (WGS) entry which is preliminary data.</text>
</comment>
<comment type="similarity">
    <text evidence="1">Belongs to the LysR transcriptional regulatory family.</text>
</comment>
<dbReference type="PANTHER" id="PTHR30537">
    <property type="entry name" value="HTH-TYPE TRANSCRIPTIONAL REGULATOR"/>
    <property type="match status" value="1"/>
</dbReference>
<keyword evidence="4" id="KW-0804">Transcription</keyword>
<dbReference type="GO" id="GO:0003700">
    <property type="term" value="F:DNA-binding transcription factor activity"/>
    <property type="evidence" value="ECO:0007669"/>
    <property type="project" value="InterPro"/>
</dbReference>
<dbReference type="InterPro" id="IPR036388">
    <property type="entry name" value="WH-like_DNA-bd_sf"/>
</dbReference>
<evidence type="ECO:0000256" key="2">
    <source>
        <dbReference type="ARBA" id="ARBA00023015"/>
    </source>
</evidence>
<organism evidence="6 7">
    <name type="scientific">Amorphus orientalis</name>
    <dbReference type="NCBI Taxonomy" id="649198"/>
    <lineage>
        <taxon>Bacteria</taxon>
        <taxon>Pseudomonadati</taxon>
        <taxon>Pseudomonadota</taxon>
        <taxon>Alphaproteobacteria</taxon>
        <taxon>Hyphomicrobiales</taxon>
        <taxon>Amorphaceae</taxon>
        <taxon>Amorphus</taxon>
    </lineage>
</organism>
<dbReference type="InterPro" id="IPR058163">
    <property type="entry name" value="LysR-type_TF_proteobact-type"/>
</dbReference>
<dbReference type="RefSeq" id="WP_306885015.1">
    <property type="nucleotide sequence ID" value="NZ_JAUSUL010000002.1"/>
</dbReference>
<dbReference type="Gene3D" id="3.40.190.10">
    <property type="entry name" value="Periplasmic binding protein-like II"/>
    <property type="match status" value="2"/>
</dbReference>
<evidence type="ECO:0000256" key="3">
    <source>
        <dbReference type="ARBA" id="ARBA00023125"/>
    </source>
</evidence>
<gene>
    <name evidence="6" type="ORF">J2S73_001633</name>
</gene>
<keyword evidence="3 6" id="KW-0238">DNA-binding</keyword>
<protein>
    <submittedName>
        <fullName evidence="6">DNA-binding transcriptional LysR family regulator</fullName>
    </submittedName>
</protein>
<dbReference type="GO" id="GO:0043565">
    <property type="term" value="F:sequence-specific DNA binding"/>
    <property type="evidence" value="ECO:0007669"/>
    <property type="project" value="TreeGrafter"/>
</dbReference>
<reference evidence="6" key="1">
    <citation type="submission" date="2023-07" db="EMBL/GenBank/DDBJ databases">
        <title>Genomic Encyclopedia of Type Strains, Phase IV (KMG-IV): sequencing the most valuable type-strain genomes for metagenomic binning, comparative biology and taxonomic classification.</title>
        <authorList>
            <person name="Goeker M."/>
        </authorList>
    </citation>
    <scope>NUCLEOTIDE SEQUENCE</scope>
    <source>
        <strain evidence="6">DSM 21202</strain>
    </source>
</reference>
<dbReference type="SUPFAM" id="SSF53850">
    <property type="entry name" value="Periplasmic binding protein-like II"/>
    <property type="match status" value="1"/>
</dbReference>
<dbReference type="InterPro" id="IPR036390">
    <property type="entry name" value="WH_DNA-bd_sf"/>
</dbReference>
<evidence type="ECO:0000313" key="6">
    <source>
        <dbReference type="EMBL" id="MDQ0315176.1"/>
    </source>
</evidence>
<dbReference type="PANTHER" id="PTHR30537:SF74">
    <property type="entry name" value="HTH-TYPE TRANSCRIPTIONAL REGULATOR TRPI"/>
    <property type="match status" value="1"/>
</dbReference>
<dbReference type="EMBL" id="JAUSUL010000002">
    <property type="protein sequence ID" value="MDQ0315176.1"/>
    <property type="molecule type" value="Genomic_DNA"/>
</dbReference>
<dbReference type="InterPro" id="IPR000847">
    <property type="entry name" value="LysR_HTH_N"/>
</dbReference>
<dbReference type="FunFam" id="1.10.10.10:FF:000001">
    <property type="entry name" value="LysR family transcriptional regulator"/>
    <property type="match status" value="1"/>
</dbReference>
<evidence type="ECO:0000256" key="4">
    <source>
        <dbReference type="ARBA" id="ARBA00023163"/>
    </source>
</evidence>
<name>A0AAE4ARH3_9HYPH</name>
<dbReference type="Gene3D" id="1.10.10.10">
    <property type="entry name" value="Winged helix-like DNA-binding domain superfamily/Winged helix DNA-binding domain"/>
    <property type="match status" value="1"/>
</dbReference>
<dbReference type="AlphaFoldDB" id="A0AAE4ARH3"/>
<keyword evidence="2" id="KW-0805">Transcription regulation</keyword>
<evidence type="ECO:0000256" key="1">
    <source>
        <dbReference type="ARBA" id="ARBA00009437"/>
    </source>
</evidence>
<dbReference type="InterPro" id="IPR005119">
    <property type="entry name" value="LysR_subst-bd"/>
</dbReference>